<dbReference type="InterPro" id="IPR051839">
    <property type="entry name" value="RD_transcriptional_regulator"/>
</dbReference>
<protein>
    <submittedName>
        <fullName evidence="2">Transposase</fullName>
    </submittedName>
</protein>
<dbReference type="RefSeq" id="WP_268214451.1">
    <property type="nucleotide sequence ID" value="NZ_CP107241.1"/>
</dbReference>
<dbReference type="SUPFAM" id="SSF46689">
    <property type="entry name" value="Homeodomain-like"/>
    <property type="match status" value="1"/>
</dbReference>
<name>A0AA47ICK5_9XANT</name>
<dbReference type="Pfam" id="PF01527">
    <property type="entry name" value="HTH_Tnp_1"/>
    <property type="match status" value="1"/>
</dbReference>
<evidence type="ECO:0000256" key="1">
    <source>
        <dbReference type="ARBA" id="ARBA00009964"/>
    </source>
</evidence>
<gene>
    <name evidence="2" type="ORF">OEG85_06705</name>
</gene>
<dbReference type="EMBL" id="CP107241">
    <property type="protein sequence ID" value="WAH65639.1"/>
    <property type="molecule type" value="Genomic_DNA"/>
</dbReference>
<dbReference type="PANTHER" id="PTHR33215:SF13">
    <property type="entry name" value="PROTEIN DISTAL ANTENNA"/>
    <property type="match status" value="1"/>
</dbReference>
<dbReference type="GO" id="GO:0003677">
    <property type="term" value="F:DNA binding"/>
    <property type="evidence" value="ECO:0007669"/>
    <property type="project" value="InterPro"/>
</dbReference>
<proteinExistence type="inferred from homology"/>
<dbReference type="Proteomes" id="UP001164737">
    <property type="component" value="Chromosome"/>
</dbReference>
<dbReference type="InterPro" id="IPR009057">
    <property type="entry name" value="Homeodomain-like_sf"/>
</dbReference>
<dbReference type="GO" id="GO:0004803">
    <property type="term" value="F:transposase activity"/>
    <property type="evidence" value="ECO:0007669"/>
    <property type="project" value="InterPro"/>
</dbReference>
<comment type="similarity">
    <text evidence="1">Belongs to the transposase 8 family.</text>
</comment>
<evidence type="ECO:0000313" key="3">
    <source>
        <dbReference type="Proteomes" id="UP001164737"/>
    </source>
</evidence>
<dbReference type="PANTHER" id="PTHR33215">
    <property type="entry name" value="PROTEIN DISTAL ANTENNA"/>
    <property type="match status" value="1"/>
</dbReference>
<dbReference type="InterPro" id="IPR002514">
    <property type="entry name" value="Transposase_8"/>
</dbReference>
<organism evidence="2 3">
    <name type="scientific">Xanthomonas hortorum</name>
    <dbReference type="NCBI Taxonomy" id="56454"/>
    <lineage>
        <taxon>Bacteria</taxon>
        <taxon>Pseudomonadati</taxon>
        <taxon>Pseudomonadota</taxon>
        <taxon>Gammaproteobacteria</taxon>
        <taxon>Lysobacterales</taxon>
        <taxon>Lysobacteraceae</taxon>
        <taxon>Xanthomonas</taxon>
    </lineage>
</organism>
<evidence type="ECO:0000313" key="2">
    <source>
        <dbReference type="EMBL" id="WAH65639.1"/>
    </source>
</evidence>
<dbReference type="GO" id="GO:0006313">
    <property type="term" value="P:DNA transposition"/>
    <property type="evidence" value="ECO:0007669"/>
    <property type="project" value="InterPro"/>
</dbReference>
<dbReference type="Gene3D" id="1.10.10.60">
    <property type="entry name" value="Homeodomain-like"/>
    <property type="match status" value="1"/>
</dbReference>
<dbReference type="AlphaFoldDB" id="A0AA47ICK5"/>
<reference evidence="2" key="1">
    <citation type="submission" date="2022-10" db="EMBL/GenBank/DDBJ databases">
        <title>Complete genome sequence resource for Xanthomonas hortorum isolated from Greek Oregano.</title>
        <authorList>
            <person name="Gonzalez-Tobon J."/>
            <person name="Helmann T.C."/>
            <person name="Daughtrey M."/>
            <person name="Stodghill P.V."/>
            <person name="Filiatrault M.J."/>
        </authorList>
    </citation>
    <scope>NUCLEOTIDE SEQUENCE</scope>
    <source>
        <strain evidence="2">Oregano 108</strain>
    </source>
</reference>
<accession>A0AA47ICK5</accession>
<sequence length="157" mass="17636">MRRDQTEQVLPRNHLLHLGQEDLAPGLLALAQAFSVAERQLHGLLLNMRRVVSRICGALFRVSLDISRPWKMVDSEVSMSSKRYTDEFKIEAVRQVTDRGFKVAEVAERLGVTTHSLYAWLRKFGKSGVVHRAEVDQSAEVRAAEGRVASSDRGAHT</sequence>